<comment type="caution">
    <text evidence="1">The sequence shown here is derived from an EMBL/GenBank/DDBJ whole genome shotgun (WGS) entry which is preliminary data.</text>
</comment>
<sequence>MDFRIQNSVRKQYVALISANIPKALIQITYTFAKFADEVKINKQNVDTYELKYPYDVMTGSQKNNKKPMCQPIVNEVNGLAQRLQRDFGLMLGLTVVAFALFA</sequence>
<evidence type="ECO:0000313" key="2">
    <source>
        <dbReference type="Proteomes" id="UP000324800"/>
    </source>
</evidence>
<dbReference type="EMBL" id="SNRW01012105">
    <property type="protein sequence ID" value="KAA6374266.1"/>
    <property type="molecule type" value="Genomic_DNA"/>
</dbReference>
<proteinExistence type="predicted"/>
<protein>
    <submittedName>
        <fullName evidence="1">Uncharacterized protein</fullName>
    </submittedName>
</protein>
<reference evidence="1 2" key="1">
    <citation type="submission" date="2019-03" db="EMBL/GenBank/DDBJ databases">
        <title>Single cell metagenomics reveals metabolic interactions within the superorganism composed of flagellate Streblomastix strix and complex community of Bacteroidetes bacteria on its surface.</title>
        <authorList>
            <person name="Treitli S.C."/>
            <person name="Kolisko M."/>
            <person name="Husnik F."/>
            <person name="Keeling P."/>
            <person name="Hampl V."/>
        </authorList>
    </citation>
    <scope>NUCLEOTIDE SEQUENCE [LARGE SCALE GENOMIC DNA]</scope>
    <source>
        <strain evidence="1">ST1C</strain>
    </source>
</reference>
<dbReference type="AlphaFoldDB" id="A0A5J4UUE8"/>
<gene>
    <name evidence="1" type="ORF">EZS28_030208</name>
</gene>
<dbReference type="Proteomes" id="UP000324800">
    <property type="component" value="Unassembled WGS sequence"/>
</dbReference>
<accession>A0A5J4UUE8</accession>
<organism evidence="1 2">
    <name type="scientific">Streblomastix strix</name>
    <dbReference type="NCBI Taxonomy" id="222440"/>
    <lineage>
        <taxon>Eukaryota</taxon>
        <taxon>Metamonada</taxon>
        <taxon>Preaxostyla</taxon>
        <taxon>Oxymonadida</taxon>
        <taxon>Streblomastigidae</taxon>
        <taxon>Streblomastix</taxon>
    </lineage>
</organism>
<evidence type="ECO:0000313" key="1">
    <source>
        <dbReference type="EMBL" id="KAA6374266.1"/>
    </source>
</evidence>
<name>A0A5J4UUE8_9EUKA</name>